<dbReference type="Proteomes" id="UP000182658">
    <property type="component" value="Unassembled WGS sequence"/>
</dbReference>
<reference evidence="2 3" key="1">
    <citation type="submission" date="2016-10" db="EMBL/GenBank/DDBJ databases">
        <title>Draft genome sequence of Coniochaeta ligniaria NRRL30616, a lignocellulolytic fungus for bioabatement of inhibitors in plant biomass hydrolysates.</title>
        <authorList>
            <consortium name="DOE Joint Genome Institute"/>
            <person name="Jimenez D.J."/>
            <person name="Hector R.E."/>
            <person name="Riley R."/>
            <person name="Sun H."/>
            <person name="Grigoriev I.V."/>
            <person name="Van Elsas J.D."/>
            <person name="Nichols N.N."/>
        </authorList>
    </citation>
    <scope>NUCLEOTIDE SEQUENCE [LARGE SCALE GENOMIC DNA]</scope>
    <source>
        <strain evidence="2 3">NRRL 30616</strain>
    </source>
</reference>
<dbReference type="EMBL" id="KV875093">
    <property type="protein sequence ID" value="OIW34920.1"/>
    <property type="molecule type" value="Genomic_DNA"/>
</dbReference>
<accession>A0A1J7JXT3</accession>
<dbReference type="InParanoid" id="A0A1J7JXT3"/>
<keyword evidence="1" id="KW-0472">Membrane</keyword>
<keyword evidence="1" id="KW-0812">Transmembrane</keyword>
<evidence type="ECO:0000313" key="2">
    <source>
        <dbReference type="EMBL" id="OIW34920.1"/>
    </source>
</evidence>
<gene>
    <name evidence="2" type="ORF">CONLIGDRAFT_626972</name>
</gene>
<protein>
    <submittedName>
        <fullName evidence="2">Uncharacterized protein</fullName>
    </submittedName>
</protein>
<sequence>MYNDQLLWADDPSLLGHVWHRALYGLLGTFVLLFADVFILPEQTDGIDCGILCCAVALFLATGSPVSADTQMDP</sequence>
<evidence type="ECO:0000313" key="3">
    <source>
        <dbReference type="Proteomes" id="UP000182658"/>
    </source>
</evidence>
<keyword evidence="1" id="KW-1133">Transmembrane helix</keyword>
<feature type="transmembrane region" description="Helical" evidence="1">
    <location>
        <begin position="22"/>
        <end position="40"/>
    </location>
</feature>
<name>A0A1J7JXT3_9PEZI</name>
<keyword evidence="3" id="KW-1185">Reference proteome</keyword>
<feature type="transmembrane region" description="Helical" evidence="1">
    <location>
        <begin position="47"/>
        <end position="68"/>
    </location>
</feature>
<evidence type="ECO:0000256" key="1">
    <source>
        <dbReference type="SAM" id="Phobius"/>
    </source>
</evidence>
<proteinExistence type="predicted"/>
<dbReference type="AlphaFoldDB" id="A0A1J7JXT3"/>
<organism evidence="2 3">
    <name type="scientific">Coniochaeta ligniaria NRRL 30616</name>
    <dbReference type="NCBI Taxonomy" id="1408157"/>
    <lineage>
        <taxon>Eukaryota</taxon>
        <taxon>Fungi</taxon>
        <taxon>Dikarya</taxon>
        <taxon>Ascomycota</taxon>
        <taxon>Pezizomycotina</taxon>
        <taxon>Sordariomycetes</taxon>
        <taxon>Sordariomycetidae</taxon>
        <taxon>Coniochaetales</taxon>
        <taxon>Coniochaetaceae</taxon>
        <taxon>Coniochaeta</taxon>
    </lineage>
</organism>